<dbReference type="InterPro" id="IPR023296">
    <property type="entry name" value="Glyco_hydro_beta-prop_sf"/>
</dbReference>
<evidence type="ECO:0000259" key="4">
    <source>
        <dbReference type="Pfam" id="PF00251"/>
    </source>
</evidence>
<gene>
    <name evidence="5" type="ORF">AMURIS_03431</name>
</gene>
<evidence type="ECO:0000313" key="6">
    <source>
        <dbReference type="Proteomes" id="UP000236311"/>
    </source>
</evidence>
<evidence type="ECO:0000256" key="2">
    <source>
        <dbReference type="ARBA" id="ARBA00022801"/>
    </source>
</evidence>
<sequence>MIELTDKKIQKYLTPCRFPQPVLHGSGRTGAFDEKAVDIPFVFWHGGKFHMLYTGFDGKGYQSALAVSDDLLHWKHKGIILKRNMESDRWDRLGGAATWILKESNHLEALPTLKKVNGKYWLVYHSYPDTGYESGPAEIGMAWTEDEELLDWHFPDKPCFSWRDGEGWESGGLYKACIIEHEGKWLLFYNAKDRKARWTEQTGMAVSDDLQHWTRCRENPVLRVDRSSWDERFVSDPCIVRDGNIWLNFYFGYGKMYEDGHTHAQEGLALSSDLVHWEKVREPVLAYGSPGSYDCGHAHKASVVYYRGVLYHFYCAACPWQEGYPTNANGEYRTICLATSMPLDEVRTEEGNL</sequence>
<dbReference type="PANTHER" id="PTHR35279:SF1">
    <property type="entry name" value="ARABINANASE_LEVANSUCRASE_INVERTASE"/>
    <property type="match status" value="1"/>
</dbReference>
<name>A0A2K4ZJQ9_9FIRM</name>
<dbReference type="AlphaFoldDB" id="A0A2K4ZJQ9"/>
<dbReference type="Proteomes" id="UP000236311">
    <property type="component" value="Unassembled WGS sequence"/>
</dbReference>
<proteinExistence type="inferred from homology"/>
<evidence type="ECO:0000256" key="1">
    <source>
        <dbReference type="ARBA" id="ARBA00009902"/>
    </source>
</evidence>
<protein>
    <submittedName>
        <fullName evidence="5">Glycosyl hydrolases family 43</fullName>
    </submittedName>
</protein>
<dbReference type="Pfam" id="PF00251">
    <property type="entry name" value="Glyco_hydro_32N"/>
    <property type="match status" value="1"/>
</dbReference>
<evidence type="ECO:0000313" key="5">
    <source>
        <dbReference type="EMBL" id="SOY30700.1"/>
    </source>
</evidence>
<keyword evidence="6" id="KW-1185">Reference proteome</keyword>
<comment type="similarity">
    <text evidence="1">Belongs to the glycosyl hydrolase 32 family.</text>
</comment>
<dbReference type="PANTHER" id="PTHR35279">
    <property type="match status" value="1"/>
</dbReference>
<dbReference type="Gene3D" id="2.115.10.20">
    <property type="entry name" value="Glycosyl hydrolase domain, family 43"/>
    <property type="match status" value="2"/>
</dbReference>
<organism evidence="5 6">
    <name type="scientific">Acetatifactor muris</name>
    <dbReference type="NCBI Taxonomy" id="879566"/>
    <lineage>
        <taxon>Bacteria</taxon>
        <taxon>Bacillati</taxon>
        <taxon>Bacillota</taxon>
        <taxon>Clostridia</taxon>
        <taxon>Lachnospirales</taxon>
        <taxon>Lachnospiraceae</taxon>
        <taxon>Acetatifactor</taxon>
    </lineage>
</organism>
<dbReference type="GO" id="GO:0016798">
    <property type="term" value="F:hydrolase activity, acting on glycosyl bonds"/>
    <property type="evidence" value="ECO:0007669"/>
    <property type="project" value="UniProtKB-KW"/>
</dbReference>
<dbReference type="SUPFAM" id="SSF75005">
    <property type="entry name" value="Arabinanase/levansucrase/invertase"/>
    <property type="match status" value="3"/>
</dbReference>
<dbReference type="OrthoDB" id="9759709at2"/>
<dbReference type="RefSeq" id="WP_103240709.1">
    <property type="nucleotide sequence ID" value="NZ_JANJZD010000018.1"/>
</dbReference>
<keyword evidence="3" id="KW-0326">Glycosidase</keyword>
<keyword evidence="2 5" id="KW-0378">Hydrolase</keyword>
<evidence type="ECO:0000256" key="3">
    <source>
        <dbReference type="ARBA" id="ARBA00023295"/>
    </source>
</evidence>
<reference evidence="5 6" key="1">
    <citation type="submission" date="2018-01" db="EMBL/GenBank/DDBJ databases">
        <authorList>
            <person name="Gaut B.S."/>
            <person name="Morton B.R."/>
            <person name="Clegg M.T."/>
            <person name="Duvall M.R."/>
        </authorList>
    </citation>
    <scope>NUCLEOTIDE SEQUENCE [LARGE SCALE GENOMIC DNA]</scope>
    <source>
        <strain evidence="5">GP69</strain>
    </source>
</reference>
<feature type="domain" description="Glycosyl hydrolase family 32 N-terminal" evidence="4">
    <location>
        <begin position="114"/>
        <end position="285"/>
    </location>
</feature>
<dbReference type="InterPro" id="IPR013148">
    <property type="entry name" value="Glyco_hydro_32_N"/>
</dbReference>
<accession>A0A2K4ZJQ9</accession>
<dbReference type="EMBL" id="OFSM01000018">
    <property type="protein sequence ID" value="SOY30700.1"/>
    <property type="molecule type" value="Genomic_DNA"/>
</dbReference>